<reference evidence="2 3" key="1">
    <citation type="journal article" date="2023" name="bioRxiv">
        <title>Conserved and derived expression patterns and positive selection on dental genes reveal complex evolutionary context of ever-growing rodent molars.</title>
        <authorList>
            <person name="Calamari Z.T."/>
            <person name="Song A."/>
            <person name="Cohen E."/>
            <person name="Akter M."/>
            <person name="Roy R.D."/>
            <person name="Hallikas O."/>
            <person name="Christensen M.M."/>
            <person name="Li P."/>
            <person name="Marangoni P."/>
            <person name="Jernvall J."/>
            <person name="Klein O.D."/>
        </authorList>
    </citation>
    <scope>NUCLEOTIDE SEQUENCE [LARGE SCALE GENOMIC DNA]</scope>
    <source>
        <strain evidence="2">V071</strain>
    </source>
</reference>
<keyword evidence="1" id="KW-0812">Transmembrane</keyword>
<evidence type="ECO:0000313" key="3">
    <source>
        <dbReference type="Proteomes" id="UP001488838"/>
    </source>
</evidence>
<gene>
    <name evidence="2" type="ORF">U0070_027567</name>
</gene>
<organism evidence="2 3">
    <name type="scientific">Myodes glareolus</name>
    <name type="common">Bank vole</name>
    <name type="synonym">Clethrionomys glareolus</name>
    <dbReference type="NCBI Taxonomy" id="447135"/>
    <lineage>
        <taxon>Eukaryota</taxon>
        <taxon>Metazoa</taxon>
        <taxon>Chordata</taxon>
        <taxon>Craniata</taxon>
        <taxon>Vertebrata</taxon>
        <taxon>Euteleostomi</taxon>
        <taxon>Mammalia</taxon>
        <taxon>Eutheria</taxon>
        <taxon>Euarchontoglires</taxon>
        <taxon>Glires</taxon>
        <taxon>Rodentia</taxon>
        <taxon>Myomorpha</taxon>
        <taxon>Muroidea</taxon>
        <taxon>Cricetidae</taxon>
        <taxon>Arvicolinae</taxon>
        <taxon>Myodes</taxon>
    </lineage>
</organism>
<dbReference type="EMBL" id="JBBHLL010001003">
    <property type="protein sequence ID" value="KAK7796813.1"/>
    <property type="molecule type" value="Genomic_DNA"/>
</dbReference>
<dbReference type="Proteomes" id="UP001488838">
    <property type="component" value="Unassembled WGS sequence"/>
</dbReference>
<comment type="caution">
    <text evidence="2">The sequence shown here is derived from an EMBL/GenBank/DDBJ whole genome shotgun (WGS) entry which is preliminary data.</text>
</comment>
<keyword evidence="1" id="KW-0472">Membrane</keyword>
<accession>A0AAW0H325</accession>
<sequence>DLLNPGPNLCLHQPDQGLRTWCGAYTISLSRRGGLMVLFACSLAQDVTLVPTCYLVKMYNKHLKCRNDPLVKIERKDANVWL</sequence>
<proteinExistence type="predicted"/>
<protein>
    <submittedName>
        <fullName evidence="2">Uncharacterized protein</fullName>
    </submittedName>
</protein>
<feature type="non-terminal residue" evidence="2">
    <location>
        <position position="82"/>
    </location>
</feature>
<dbReference type="AlphaFoldDB" id="A0AAW0H325"/>
<keyword evidence="1" id="KW-1133">Transmembrane helix</keyword>
<name>A0AAW0H325_MYOGA</name>
<feature type="non-terminal residue" evidence="2">
    <location>
        <position position="1"/>
    </location>
</feature>
<feature type="transmembrane region" description="Helical" evidence="1">
    <location>
        <begin position="35"/>
        <end position="56"/>
    </location>
</feature>
<keyword evidence="3" id="KW-1185">Reference proteome</keyword>
<evidence type="ECO:0000313" key="2">
    <source>
        <dbReference type="EMBL" id="KAK7796813.1"/>
    </source>
</evidence>
<evidence type="ECO:0000256" key="1">
    <source>
        <dbReference type="SAM" id="Phobius"/>
    </source>
</evidence>